<dbReference type="SUPFAM" id="SSF52833">
    <property type="entry name" value="Thioredoxin-like"/>
    <property type="match status" value="1"/>
</dbReference>
<feature type="region of interest" description="Disordered" evidence="1">
    <location>
        <begin position="71"/>
        <end position="98"/>
    </location>
</feature>
<dbReference type="Proteomes" id="UP000318065">
    <property type="component" value="Chromosome"/>
</dbReference>
<dbReference type="InterPro" id="IPR000866">
    <property type="entry name" value="AhpC/TSA"/>
</dbReference>
<dbReference type="Pfam" id="PF00578">
    <property type="entry name" value="AhpC-TSA"/>
    <property type="match status" value="1"/>
</dbReference>
<keyword evidence="4" id="KW-1185">Reference proteome</keyword>
<proteinExistence type="predicted"/>
<dbReference type="OrthoDB" id="5243616at2"/>
<evidence type="ECO:0000256" key="1">
    <source>
        <dbReference type="SAM" id="MobiDB-lite"/>
    </source>
</evidence>
<dbReference type="GO" id="GO:0016491">
    <property type="term" value="F:oxidoreductase activity"/>
    <property type="evidence" value="ECO:0007669"/>
    <property type="project" value="InterPro"/>
</dbReference>
<name>A0A510HK31_9ACTN</name>
<evidence type="ECO:0000259" key="2">
    <source>
        <dbReference type="Pfam" id="PF00578"/>
    </source>
</evidence>
<dbReference type="EMBL" id="AP019791">
    <property type="protein sequence ID" value="BBL80381.1"/>
    <property type="molecule type" value="Genomic_DNA"/>
</dbReference>
<accession>A0A510HK31</accession>
<feature type="domain" description="Alkyl hydroperoxide reductase subunit C/ Thiol specific antioxidant" evidence="2">
    <location>
        <begin position="3"/>
        <end position="48"/>
    </location>
</feature>
<feature type="compositionally biased region" description="Acidic residues" evidence="1">
    <location>
        <begin position="73"/>
        <end position="82"/>
    </location>
</feature>
<protein>
    <recommendedName>
        <fullName evidence="2">Alkyl hydroperoxide reductase subunit C/ Thiol specific antioxidant domain-containing protein</fullName>
    </recommendedName>
</protein>
<gene>
    <name evidence="3" type="ORF">RxyAA322_22350</name>
</gene>
<organism evidence="3 4">
    <name type="scientific">Rubrobacter xylanophilus</name>
    <dbReference type="NCBI Taxonomy" id="49319"/>
    <lineage>
        <taxon>Bacteria</taxon>
        <taxon>Bacillati</taxon>
        <taxon>Actinomycetota</taxon>
        <taxon>Rubrobacteria</taxon>
        <taxon>Rubrobacterales</taxon>
        <taxon>Rubrobacteraceae</taxon>
        <taxon>Rubrobacter</taxon>
    </lineage>
</organism>
<dbReference type="InterPro" id="IPR036249">
    <property type="entry name" value="Thioredoxin-like_sf"/>
</dbReference>
<evidence type="ECO:0000313" key="4">
    <source>
        <dbReference type="Proteomes" id="UP000318065"/>
    </source>
</evidence>
<evidence type="ECO:0000313" key="3">
    <source>
        <dbReference type="EMBL" id="BBL80381.1"/>
    </source>
</evidence>
<dbReference type="AlphaFoldDB" id="A0A510HK31"/>
<sequence length="162" mass="18221">MVRKLLLPFPLLSDPRGELARRCGLWNGRERVAVPALVLVDHSATVRYLYAGRDFADRPGDEEVFAAARELEDGAPPEDEPEVVATPADAGASTRPERAPQRLEDLPVYYRGVYFATVALGGRFERWGEPGLRALGEVIRYRKLIEDYRKAVRETLKLREGT</sequence>
<dbReference type="GO" id="GO:0016209">
    <property type="term" value="F:antioxidant activity"/>
    <property type="evidence" value="ECO:0007669"/>
    <property type="project" value="InterPro"/>
</dbReference>
<reference evidence="3" key="1">
    <citation type="journal article" date="2019" name="Microbiol. Resour. Announc.">
        <title>Complete Genome Sequence of Rubrobacter xylanophilus Strain AA3-22, Isolated from Arima Onsen in Japan.</title>
        <authorList>
            <person name="Tomariguchi N."/>
            <person name="Miyazaki K."/>
        </authorList>
    </citation>
    <scope>NUCLEOTIDE SEQUENCE [LARGE SCALE GENOMIC DNA]</scope>
    <source>
        <strain evidence="3">AA3-22</strain>
    </source>
</reference>
<dbReference type="Gene3D" id="3.40.30.10">
    <property type="entry name" value="Glutaredoxin"/>
    <property type="match status" value="1"/>
</dbReference>